<dbReference type="OrthoDB" id="5902906at2"/>
<comment type="caution">
    <text evidence="3">The sequence shown here is derived from an EMBL/GenBank/DDBJ whole genome shotgun (WGS) entry which is preliminary data.</text>
</comment>
<name>A0A084CN61_9GAMM</name>
<sequence length="312" mass="36504">MQLFRCFLWMLIFSPVIVWLKLAFIVEHWWLENFIAVPNLLLVYYLVLILFFISSKLWLCTLFCITLFFGVFFFIPPMHRTVVENCIMPITIVQFNVFYGNQDVNAFINYLIYKPADLVVLQEVSPKEREKFKLLDDIYPFQYGEEQNVGYSFSQMILSKAPLMDMSVFHTSHGHNIISGSWNLASGKKIKLFTAHLPSPRTKELWYRRNMLLSTIEYMVDQSLSDEILVIGDFNLSANSVRFLSLFPNFQSIPVASWPNWIPWFSTPSFAMISIDHLWLKSIKSGWKICIRTAKESVLGSDHRMVLTKISY</sequence>
<evidence type="ECO:0000256" key="1">
    <source>
        <dbReference type="SAM" id="Phobius"/>
    </source>
</evidence>
<keyword evidence="4" id="KW-1185">Reference proteome</keyword>
<feature type="transmembrane region" description="Helical" evidence="1">
    <location>
        <begin position="7"/>
        <end position="30"/>
    </location>
</feature>
<protein>
    <recommendedName>
        <fullName evidence="2">Endonuclease/exonuclease/phosphatase domain-containing protein</fullName>
    </recommendedName>
</protein>
<accession>A0A084CN61</accession>
<dbReference type="InterPro" id="IPR036691">
    <property type="entry name" value="Endo/exonu/phosph_ase_sf"/>
</dbReference>
<proteinExistence type="predicted"/>
<dbReference type="Pfam" id="PF03372">
    <property type="entry name" value="Exo_endo_phos"/>
    <property type="match status" value="1"/>
</dbReference>
<keyword evidence="1" id="KW-0472">Membrane</keyword>
<dbReference type="STRING" id="1179155.CF67_03039"/>
<dbReference type="GO" id="GO:0003824">
    <property type="term" value="F:catalytic activity"/>
    <property type="evidence" value="ECO:0007669"/>
    <property type="project" value="InterPro"/>
</dbReference>
<dbReference type="EMBL" id="JGVK01000022">
    <property type="protein sequence ID" value="KEY91240.1"/>
    <property type="molecule type" value="Genomic_DNA"/>
</dbReference>
<organism evidence="3 4">
    <name type="scientific">Candidatus Photodesmus blepharonis</name>
    <dbReference type="NCBI Taxonomy" id="1179155"/>
    <lineage>
        <taxon>Bacteria</taxon>
        <taxon>Pseudomonadati</taxon>
        <taxon>Pseudomonadota</taxon>
        <taxon>Gammaproteobacteria</taxon>
        <taxon>Vibrionales</taxon>
        <taxon>Vibrionaceae</taxon>
        <taxon>Candidatus Photodesmus</taxon>
    </lineage>
</organism>
<keyword evidence="1" id="KW-0812">Transmembrane</keyword>
<gene>
    <name evidence="3" type="ORF">CF67_03039</name>
</gene>
<evidence type="ECO:0000313" key="4">
    <source>
        <dbReference type="Proteomes" id="UP000053784"/>
    </source>
</evidence>
<dbReference type="eggNOG" id="COG3021">
    <property type="taxonomic scope" value="Bacteria"/>
</dbReference>
<dbReference type="InterPro" id="IPR005135">
    <property type="entry name" value="Endo/exonuclease/phosphatase"/>
</dbReference>
<keyword evidence="1" id="KW-1133">Transmembrane helix</keyword>
<dbReference type="SUPFAM" id="SSF56219">
    <property type="entry name" value="DNase I-like"/>
    <property type="match status" value="1"/>
</dbReference>
<dbReference type="RefSeq" id="WP_034414198.1">
    <property type="nucleotide sequence ID" value="NZ_JGVK01000022.1"/>
</dbReference>
<dbReference type="AlphaFoldDB" id="A0A084CN61"/>
<evidence type="ECO:0000259" key="2">
    <source>
        <dbReference type="Pfam" id="PF03372"/>
    </source>
</evidence>
<dbReference type="Proteomes" id="UP000053784">
    <property type="component" value="Unassembled WGS sequence"/>
</dbReference>
<reference evidence="3 4" key="1">
    <citation type="submission" date="2014-03" db="EMBL/GenBank/DDBJ databases">
        <title>Selection and divergence in the genomes of co-occurring obligate luminous symbionts with specific hosts.</title>
        <authorList>
            <person name="Hendry T.A."/>
            <person name="de Wet J.R."/>
            <person name="Dunlap P.V."/>
        </authorList>
    </citation>
    <scope>NUCLEOTIDE SEQUENCE [LARGE SCALE GENOMIC DNA]</scope>
    <source>
        <strain evidence="3 4">Ppalp.1</strain>
    </source>
</reference>
<feature type="domain" description="Endonuclease/exonuclease/phosphatase" evidence="2">
    <location>
        <begin position="93"/>
        <end position="303"/>
    </location>
</feature>
<dbReference type="Gene3D" id="3.60.10.10">
    <property type="entry name" value="Endonuclease/exonuclease/phosphatase"/>
    <property type="match status" value="1"/>
</dbReference>
<feature type="transmembrane region" description="Helical" evidence="1">
    <location>
        <begin position="42"/>
        <end position="75"/>
    </location>
</feature>
<evidence type="ECO:0000313" key="3">
    <source>
        <dbReference type="EMBL" id="KEY91240.1"/>
    </source>
</evidence>